<comment type="catalytic activity">
    <reaction evidence="13">
        <text>L-seryl-[protein] + ATP = O-phospho-L-seryl-[protein] + ADP + H(+)</text>
        <dbReference type="Rhea" id="RHEA:17989"/>
        <dbReference type="Rhea" id="RHEA-COMP:9863"/>
        <dbReference type="Rhea" id="RHEA-COMP:11604"/>
        <dbReference type="ChEBI" id="CHEBI:15378"/>
        <dbReference type="ChEBI" id="CHEBI:29999"/>
        <dbReference type="ChEBI" id="CHEBI:30616"/>
        <dbReference type="ChEBI" id="CHEBI:83421"/>
        <dbReference type="ChEBI" id="CHEBI:456216"/>
        <dbReference type="EC" id="2.7.11.1"/>
    </reaction>
</comment>
<evidence type="ECO:0000256" key="3">
    <source>
        <dbReference type="ARBA" id="ARBA00012513"/>
    </source>
</evidence>
<dbReference type="OrthoDB" id="4062651at2759"/>
<dbReference type="InterPro" id="IPR011009">
    <property type="entry name" value="Kinase-like_dom_sf"/>
</dbReference>
<dbReference type="EMBL" id="ML987222">
    <property type="protein sequence ID" value="KAF2240267.1"/>
    <property type="molecule type" value="Genomic_DNA"/>
</dbReference>
<reference evidence="15" key="1">
    <citation type="journal article" date="2020" name="Stud. Mycol.">
        <title>101 Dothideomycetes genomes: a test case for predicting lifestyles and emergence of pathogens.</title>
        <authorList>
            <person name="Haridas S."/>
            <person name="Albert R."/>
            <person name="Binder M."/>
            <person name="Bloem J."/>
            <person name="Labutti K."/>
            <person name="Salamov A."/>
            <person name="Andreopoulos B."/>
            <person name="Baker S."/>
            <person name="Barry K."/>
            <person name="Bills G."/>
            <person name="Bluhm B."/>
            <person name="Cannon C."/>
            <person name="Castanera R."/>
            <person name="Culley D."/>
            <person name="Daum C."/>
            <person name="Ezra D."/>
            <person name="Gonzalez J."/>
            <person name="Henrissat B."/>
            <person name="Kuo A."/>
            <person name="Liang C."/>
            <person name="Lipzen A."/>
            <person name="Lutzoni F."/>
            <person name="Magnuson J."/>
            <person name="Mondo S."/>
            <person name="Nolan M."/>
            <person name="Ohm R."/>
            <person name="Pangilinan J."/>
            <person name="Park H.-J."/>
            <person name="Ramirez L."/>
            <person name="Alfaro M."/>
            <person name="Sun H."/>
            <person name="Tritt A."/>
            <person name="Yoshinaga Y."/>
            <person name="Zwiers L.-H."/>
            <person name="Turgeon B."/>
            <person name="Goodwin S."/>
            <person name="Spatafora J."/>
            <person name="Crous P."/>
            <person name="Grigoriev I."/>
        </authorList>
    </citation>
    <scope>NUCLEOTIDE SEQUENCE</scope>
    <source>
        <strain evidence="15">CBS 122368</strain>
    </source>
</reference>
<dbReference type="Proteomes" id="UP000800094">
    <property type="component" value="Unassembled WGS sequence"/>
</dbReference>
<comment type="function">
    <text evidence="1">Component of the EKC/KEOPS complex that is required for the formation of a threonylcarbamoyl group on adenosine at position 37 (t(6)A37) in tRNAs that read codons beginning with adenine. The complex is probably involved in the transfer of the threonylcarbamoyl moiety of threonylcarbamoyl-AMP (TC-AMP) to the N6 group of A37. BUD32 has ATPase activity in the context of the EKC/KEOPS complex and likely plays a supporting role to the catalytic subunit KAE1. The EKC/KEOPS complex also promotes both telomere uncapping and telomere elongation. The complex is required for efficient recruitment of transcriptional coactivators.</text>
</comment>
<evidence type="ECO:0000313" key="15">
    <source>
        <dbReference type="EMBL" id="KAF2240267.1"/>
    </source>
</evidence>
<evidence type="ECO:0000313" key="16">
    <source>
        <dbReference type="Proteomes" id="UP000800094"/>
    </source>
</evidence>
<dbReference type="PANTHER" id="PTHR11042">
    <property type="entry name" value="EUKARYOTIC TRANSLATION INITIATION FACTOR 2-ALPHA KINASE EIF2-ALPHA KINASE -RELATED"/>
    <property type="match status" value="1"/>
</dbReference>
<dbReference type="PROSITE" id="PS50011">
    <property type="entry name" value="PROTEIN_KINASE_DOM"/>
    <property type="match status" value="1"/>
</dbReference>
<sequence>MVYWYEDGTDTEKGQCVRIWDVPGTLSGDILRLRRNLPQRKCHFEIDGDTIRALPEYLEPREPIDDSEDISELVASLPLVEVDKKRHFVKKGTYRSEIRNLLACQGGECPGQPLSQHIIQLLGRSDKGELVFEKMSTRPFILPQFSDLATYKRWLLHLLDALQTLHSLGIVHRDIRVENVVFSRDGKRLVVCDLEEHWGVRNAPELVPEVLDAGWSPESDVYDIGHFIECMVYANAPLTRQVEWPVPAPLDAIVAACMCEVPEDRPTVKQLRAMVEAIETDAEW</sequence>
<evidence type="ECO:0000256" key="4">
    <source>
        <dbReference type="ARBA" id="ARBA00013948"/>
    </source>
</evidence>
<accession>A0A6A6HQH7</accession>
<evidence type="ECO:0000256" key="7">
    <source>
        <dbReference type="ARBA" id="ARBA00022741"/>
    </source>
</evidence>
<dbReference type="SMART" id="SM00220">
    <property type="entry name" value="S_TKc"/>
    <property type="match status" value="1"/>
</dbReference>
<dbReference type="InterPro" id="IPR000719">
    <property type="entry name" value="Prot_kinase_dom"/>
</dbReference>
<evidence type="ECO:0000256" key="9">
    <source>
        <dbReference type="ARBA" id="ARBA00022840"/>
    </source>
</evidence>
<proteinExistence type="predicted"/>
<evidence type="ECO:0000256" key="2">
    <source>
        <dbReference type="ARBA" id="ARBA00011534"/>
    </source>
</evidence>
<dbReference type="InterPro" id="IPR008266">
    <property type="entry name" value="Tyr_kinase_AS"/>
</dbReference>
<evidence type="ECO:0000256" key="5">
    <source>
        <dbReference type="ARBA" id="ARBA00019973"/>
    </source>
</evidence>
<gene>
    <name evidence="15" type="ORF">BU26DRAFT_536001</name>
</gene>
<dbReference type="RefSeq" id="XP_033675271.1">
    <property type="nucleotide sequence ID" value="XM_033831321.1"/>
</dbReference>
<dbReference type="Pfam" id="PF00069">
    <property type="entry name" value="Pkinase"/>
    <property type="match status" value="1"/>
</dbReference>
<feature type="domain" description="Protein kinase" evidence="14">
    <location>
        <begin position="1"/>
        <end position="278"/>
    </location>
</feature>
<evidence type="ECO:0000256" key="1">
    <source>
        <dbReference type="ARBA" id="ARBA00003747"/>
    </source>
</evidence>
<evidence type="ECO:0000256" key="11">
    <source>
        <dbReference type="ARBA" id="ARBA00033194"/>
    </source>
</evidence>
<dbReference type="GO" id="GO:0004674">
    <property type="term" value="F:protein serine/threonine kinase activity"/>
    <property type="evidence" value="ECO:0007669"/>
    <property type="project" value="UniProtKB-EC"/>
</dbReference>
<dbReference type="SUPFAM" id="SSF56112">
    <property type="entry name" value="Protein kinase-like (PK-like)"/>
    <property type="match status" value="1"/>
</dbReference>
<protein>
    <recommendedName>
        <fullName evidence="5">EKC/KEOPS complex subunit BUD32</fullName>
        <ecNumber evidence="3">2.7.11.1</ecNumber>
    </recommendedName>
    <alternativeName>
        <fullName evidence="10 11">Atypical Serine/threonine protein kinase BUD32</fullName>
    </alternativeName>
    <alternativeName>
        <fullName evidence="4">EKC/KEOPS complex subunit bud32</fullName>
    </alternativeName>
</protein>
<dbReference type="Gene3D" id="1.10.510.10">
    <property type="entry name" value="Transferase(Phosphotransferase) domain 1"/>
    <property type="match status" value="1"/>
</dbReference>
<dbReference type="AlphaFoldDB" id="A0A6A6HQH7"/>
<comment type="subunit">
    <text evidence="2">Component of the EKC/KEOPS complex composed of at least BUD32, CGI121, GON7, KAE1 and PCC1; the whole complex dimerizes.</text>
</comment>
<dbReference type="EC" id="2.7.11.1" evidence="3"/>
<dbReference type="InterPro" id="IPR050339">
    <property type="entry name" value="CC_SR_Kinase"/>
</dbReference>
<evidence type="ECO:0000256" key="12">
    <source>
        <dbReference type="ARBA" id="ARBA00047899"/>
    </source>
</evidence>
<evidence type="ECO:0000256" key="10">
    <source>
        <dbReference type="ARBA" id="ARBA00030980"/>
    </source>
</evidence>
<dbReference type="PROSITE" id="PS00109">
    <property type="entry name" value="PROTEIN_KINASE_TYR"/>
    <property type="match status" value="1"/>
</dbReference>
<dbReference type="GO" id="GO:0005524">
    <property type="term" value="F:ATP binding"/>
    <property type="evidence" value="ECO:0007669"/>
    <property type="project" value="UniProtKB-KW"/>
</dbReference>
<keyword evidence="8" id="KW-0418">Kinase</keyword>
<keyword evidence="16" id="KW-1185">Reference proteome</keyword>
<dbReference type="GO" id="GO:0005737">
    <property type="term" value="C:cytoplasm"/>
    <property type="evidence" value="ECO:0007669"/>
    <property type="project" value="TreeGrafter"/>
</dbReference>
<organism evidence="15 16">
    <name type="scientific">Trematosphaeria pertusa</name>
    <dbReference type="NCBI Taxonomy" id="390896"/>
    <lineage>
        <taxon>Eukaryota</taxon>
        <taxon>Fungi</taxon>
        <taxon>Dikarya</taxon>
        <taxon>Ascomycota</taxon>
        <taxon>Pezizomycotina</taxon>
        <taxon>Dothideomycetes</taxon>
        <taxon>Pleosporomycetidae</taxon>
        <taxon>Pleosporales</taxon>
        <taxon>Massarineae</taxon>
        <taxon>Trematosphaeriaceae</taxon>
        <taxon>Trematosphaeria</taxon>
    </lineage>
</organism>
<comment type="catalytic activity">
    <reaction evidence="12">
        <text>L-threonyl-[protein] + ATP = O-phospho-L-threonyl-[protein] + ADP + H(+)</text>
        <dbReference type="Rhea" id="RHEA:46608"/>
        <dbReference type="Rhea" id="RHEA-COMP:11060"/>
        <dbReference type="Rhea" id="RHEA-COMP:11605"/>
        <dbReference type="ChEBI" id="CHEBI:15378"/>
        <dbReference type="ChEBI" id="CHEBI:30013"/>
        <dbReference type="ChEBI" id="CHEBI:30616"/>
        <dbReference type="ChEBI" id="CHEBI:61977"/>
        <dbReference type="ChEBI" id="CHEBI:456216"/>
        <dbReference type="EC" id="2.7.11.1"/>
    </reaction>
</comment>
<evidence type="ECO:0000256" key="8">
    <source>
        <dbReference type="ARBA" id="ARBA00022777"/>
    </source>
</evidence>
<evidence type="ECO:0000256" key="13">
    <source>
        <dbReference type="ARBA" id="ARBA00048679"/>
    </source>
</evidence>
<evidence type="ECO:0000259" key="14">
    <source>
        <dbReference type="PROSITE" id="PS50011"/>
    </source>
</evidence>
<keyword evidence="6" id="KW-0808">Transferase</keyword>
<dbReference type="GeneID" id="54584651"/>
<keyword evidence="7" id="KW-0547">Nucleotide-binding</keyword>
<evidence type="ECO:0000256" key="6">
    <source>
        <dbReference type="ARBA" id="ARBA00022679"/>
    </source>
</evidence>
<keyword evidence="9" id="KW-0067">ATP-binding</keyword>
<dbReference type="GO" id="GO:0005634">
    <property type="term" value="C:nucleus"/>
    <property type="evidence" value="ECO:0007669"/>
    <property type="project" value="TreeGrafter"/>
</dbReference>
<name>A0A6A6HQH7_9PLEO</name>